<dbReference type="InterPro" id="IPR040161">
    <property type="entry name" value="FB224"/>
</dbReference>
<dbReference type="Pfam" id="PF01827">
    <property type="entry name" value="FTH"/>
    <property type="match status" value="1"/>
</dbReference>
<feature type="domain" description="F-box" evidence="1">
    <location>
        <begin position="8"/>
        <end position="46"/>
    </location>
</feature>
<dbReference type="RefSeq" id="XP_053578484.1">
    <property type="nucleotide sequence ID" value="XM_053734918.1"/>
</dbReference>
<accession>A0A6A5FUF7</accession>
<evidence type="ECO:0000313" key="3">
    <source>
        <dbReference type="EMBL" id="KAF1746136.1"/>
    </source>
</evidence>
<evidence type="ECO:0000313" key="4">
    <source>
        <dbReference type="Proteomes" id="UP000483820"/>
    </source>
</evidence>
<proteinExistence type="predicted"/>
<dbReference type="KEGG" id="crq:GCK72_022589"/>
<dbReference type="AlphaFoldDB" id="A0A6A5FUF7"/>
<comment type="caution">
    <text evidence="3">The sequence shown here is derived from an EMBL/GenBank/DDBJ whole genome shotgun (WGS) entry which is preliminary data.</text>
</comment>
<dbReference type="GeneID" id="9827283"/>
<dbReference type="GO" id="GO:0045087">
    <property type="term" value="P:innate immune response"/>
    <property type="evidence" value="ECO:0007669"/>
    <property type="project" value="TreeGrafter"/>
</dbReference>
<dbReference type="Pfam" id="PF00646">
    <property type="entry name" value="F-box"/>
    <property type="match status" value="1"/>
</dbReference>
<dbReference type="CTD" id="9827283"/>
<dbReference type="PANTHER" id="PTHR23015">
    <property type="entry name" value="UNCHARACTERIZED C.ELEGANS PROTEIN"/>
    <property type="match status" value="1"/>
</dbReference>
<feature type="domain" description="DUF38" evidence="2">
    <location>
        <begin position="152"/>
        <end position="248"/>
    </location>
</feature>
<dbReference type="EMBL" id="WUAV01000006">
    <property type="protein sequence ID" value="KAF1746136.1"/>
    <property type="molecule type" value="Genomic_DNA"/>
</dbReference>
<protein>
    <recommendedName>
        <fullName evidence="5">F-box domain-containing protein</fullName>
    </recommendedName>
</protein>
<gene>
    <name evidence="3" type="ORF">GCK72_022589</name>
</gene>
<dbReference type="PANTHER" id="PTHR23015:SF4">
    <property type="entry name" value="DUF38 DOMAIN-CONTAINING PROTEIN-RELATED"/>
    <property type="match status" value="1"/>
</dbReference>
<dbReference type="InterPro" id="IPR001810">
    <property type="entry name" value="F-box_dom"/>
</dbReference>
<reference evidence="3 4" key="1">
    <citation type="submission" date="2019-12" db="EMBL/GenBank/DDBJ databases">
        <title>Chromosome-level assembly of the Caenorhabditis remanei genome.</title>
        <authorList>
            <person name="Teterina A.A."/>
            <person name="Willis J.H."/>
            <person name="Phillips P.C."/>
        </authorList>
    </citation>
    <scope>NUCLEOTIDE SEQUENCE [LARGE SCALE GENOMIC DNA]</scope>
    <source>
        <strain evidence="3 4">PX506</strain>
        <tissue evidence="3">Whole organism</tissue>
    </source>
</reference>
<dbReference type="InterPro" id="IPR002900">
    <property type="entry name" value="DUF38/FTH_CAE_spp"/>
</dbReference>
<evidence type="ECO:0000259" key="2">
    <source>
        <dbReference type="Pfam" id="PF01827"/>
    </source>
</evidence>
<sequence length="315" mass="36105">MTSESPLIHLPEVAMRHILEKCDFQAVQSLRKTSPILRRFITENPPKSIISKLFLGVHNKTISLKVAYKGANSVDDDSQLHVEYRHCKHGCTVHLVKSLTEKTEKVLLGESYVEVFNGDFISLFGYHGGESLDQLFVDSGEGQTLSMITEKIMNKIAEKLTPALKVKKVHIISSDEEKILKMLDKLEPDYLEELILESRTVTYNVKWNKIAERLNEKCWKNLKTLEAAGVLDVKIEEFFHFNQLKMSSLHGMIDIIQLENYFKQDYAKRNKNFSMIYPLLARPIGRTQRERGKGIACWRTLASSYSLNTILTVSI</sequence>
<name>A0A6A5FUF7_CAERE</name>
<evidence type="ECO:0000259" key="1">
    <source>
        <dbReference type="Pfam" id="PF00646"/>
    </source>
</evidence>
<dbReference type="Proteomes" id="UP000483820">
    <property type="component" value="Chromosome X"/>
</dbReference>
<evidence type="ECO:0008006" key="5">
    <source>
        <dbReference type="Google" id="ProtNLM"/>
    </source>
</evidence>
<organism evidence="3 4">
    <name type="scientific">Caenorhabditis remanei</name>
    <name type="common">Caenorhabditis vulgaris</name>
    <dbReference type="NCBI Taxonomy" id="31234"/>
    <lineage>
        <taxon>Eukaryota</taxon>
        <taxon>Metazoa</taxon>
        <taxon>Ecdysozoa</taxon>
        <taxon>Nematoda</taxon>
        <taxon>Chromadorea</taxon>
        <taxon>Rhabditida</taxon>
        <taxon>Rhabditina</taxon>
        <taxon>Rhabditomorpha</taxon>
        <taxon>Rhabditoidea</taxon>
        <taxon>Rhabditidae</taxon>
        <taxon>Peloderinae</taxon>
        <taxon>Caenorhabditis</taxon>
    </lineage>
</organism>